<dbReference type="EMBL" id="PKSM01000085">
    <property type="protein sequence ID" value="POW15391.1"/>
    <property type="molecule type" value="Genomic_DNA"/>
</dbReference>
<reference evidence="2 3" key="1">
    <citation type="submission" date="2017-12" db="EMBL/GenBank/DDBJ databases">
        <title>Gene loss provides genomic basis for host adaptation in cereal stripe rust fungi.</title>
        <authorList>
            <person name="Xia C."/>
        </authorList>
    </citation>
    <scope>NUCLEOTIDE SEQUENCE [LARGE SCALE GENOMIC DNA]</scope>
    <source>
        <strain evidence="2 3">93TX-2</strain>
    </source>
</reference>
<evidence type="ECO:0000313" key="3">
    <source>
        <dbReference type="Proteomes" id="UP000238274"/>
    </source>
</evidence>
<reference evidence="3" key="3">
    <citation type="journal article" date="2018" name="Mol. Plant Microbe Interact.">
        <title>Genome sequence resources for the wheat stripe rust pathogen (Puccinia striiformis f. sp. tritici) and the barley stripe rust pathogen (Puccinia striiformis f. sp. hordei).</title>
        <authorList>
            <person name="Xia C."/>
            <person name="Wang M."/>
            <person name="Yin C."/>
            <person name="Cornejo O.E."/>
            <person name="Hulbert S.H."/>
            <person name="Chen X."/>
        </authorList>
    </citation>
    <scope>NUCLEOTIDE SEQUENCE [LARGE SCALE GENOMIC DNA]</scope>
    <source>
        <strain evidence="3">93TX-2</strain>
    </source>
</reference>
<name>A0A2S4W0W4_9BASI</name>
<feature type="region of interest" description="Disordered" evidence="1">
    <location>
        <begin position="1"/>
        <end position="20"/>
    </location>
</feature>
<dbReference type="AlphaFoldDB" id="A0A2S4W0W4"/>
<sequence>MEGISGVKPIPPPILTTKSTSKNTEGWLSFVTNGFTLYKKGENQ</sequence>
<organism evidence="2 3">
    <name type="scientific">Puccinia striiformis</name>
    <dbReference type="NCBI Taxonomy" id="27350"/>
    <lineage>
        <taxon>Eukaryota</taxon>
        <taxon>Fungi</taxon>
        <taxon>Dikarya</taxon>
        <taxon>Basidiomycota</taxon>
        <taxon>Pucciniomycotina</taxon>
        <taxon>Pucciniomycetes</taxon>
        <taxon>Pucciniales</taxon>
        <taxon>Pucciniaceae</taxon>
        <taxon>Puccinia</taxon>
    </lineage>
</organism>
<protein>
    <submittedName>
        <fullName evidence="2">Uncharacterized protein</fullName>
    </submittedName>
</protein>
<dbReference type="VEuPathDB" id="FungiDB:PSHT_07096"/>
<dbReference type="Proteomes" id="UP000238274">
    <property type="component" value="Unassembled WGS sequence"/>
</dbReference>
<evidence type="ECO:0000256" key="1">
    <source>
        <dbReference type="SAM" id="MobiDB-lite"/>
    </source>
</evidence>
<comment type="caution">
    <text evidence="2">The sequence shown here is derived from an EMBL/GenBank/DDBJ whole genome shotgun (WGS) entry which is preliminary data.</text>
</comment>
<keyword evidence="3" id="KW-1185">Reference proteome</keyword>
<evidence type="ECO:0000313" key="2">
    <source>
        <dbReference type="EMBL" id="POW15391.1"/>
    </source>
</evidence>
<gene>
    <name evidence="2" type="ORF">PSHT_07096</name>
</gene>
<accession>A0A2S4W0W4</accession>
<reference evidence="3" key="2">
    <citation type="journal article" date="2018" name="BMC Genomics">
        <title>Genomic insights into host adaptation between the wheat stripe rust pathogen (Puccinia striiformis f. sp. tritici) and the barley stripe rust pathogen (Puccinia striiformis f. sp. hordei).</title>
        <authorList>
            <person name="Xia C."/>
            <person name="Wang M."/>
            <person name="Yin C."/>
            <person name="Cornejo O.E."/>
            <person name="Hulbert S.H."/>
            <person name="Chen X."/>
        </authorList>
    </citation>
    <scope>NUCLEOTIDE SEQUENCE [LARGE SCALE GENOMIC DNA]</scope>
    <source>
        <strain evidence="3">93TX-2</strain>
    </source>
</reference>
<proteinExistence type="predicted"/>